<name>A0AA36D6F1_9BILA</name>
<keyword evidence="1" id="KW-0646">Protease inhibitor</keyword>
<dbReference type="AlphaFoldDB" id="A0AA36D6F1"/>
<feature type="transmembrane region" description="Helical" evidence="2">
    <location>
        <begin position="398"/>
        <end position="419"/>
    </location>
</feature>
<evidence type="ECO:0000256" key="2">
    <source>
        <dbReference type="SAM" id="Phobius"/>
    </source>
</evidence>
<gene>
    <name evidence="3" type="ORF">MSPICULIGERA_LOCUS18756</name>
</gene>
<dbReference type="SUPFAM" id="SSF57567">
    <property type="entry name" value="Serine protease inhibitors"/>
    <property type="match status" value="1"/>
</dbReference>
<keyword evidence="2" id="KW-1133">Transmembrane helix</keyword>
<accession>A0AA36D6F1</accession>
<evidence type="ECO:0000313" key="3">
    <source>
        <dbReference type="EMBL" id="CAJ0580559.1"/>
    </source>
</evidence>
<reference evidence="3" key="1">
    <citation type="submission" date="2023-06" db="EMBL/GenBank/DDBJ databases">
        <authorList>
            <person name="Delattre M."/>
        </authorList>
    </citation>
    <scope>NUCLEOTIDE SEQUENCE</scope>
    <source>
        <strain evidence="3">AF72</strain>
    </source>
</reference>
<dbReference type="EMBL" id="CATQJA010002659">
    <property type="protein sequence ID" value="CAJ0580559.1"/>
    <property type="molecule type" value="Genomic_DNA"/>
</dbReference>
<protein>
    <submittedName>
        <fullName evidence="3">Uncharacterized protein</fullName>
    </submittedName>
</protein>
<organism evidence="3 4">
    <name type="scientific">Mesorhabditis spiculigera</name>
    <dbReference type="NCBI Taxonomy" id="96644"/>
    <lineage>
        <taxon>Eukaryota</taxon>
        <taxon>Metazoa</taxon>
        <taxon>Ecdysozoa</taxon>
        <taxon>Nematoda</taxon>
        <taxon>Chromadorea</taxon>
        <taxon>Rhabditida</taxon>
        <taxon>Rhabditina</taxon>
        <taxon>Rhabditomorpha</taxon>
        <taxon>Rhabditoidea</taxon>
        <taxon>Rhabditidae</taxon>
        <taxon>Mesorhabditinae</taxon>
        <taxon>Mesorhabditis</taxon>
    </lineage>
</organism>
<dbReference type="Proteomes" id="UP001177023">
    <property type="component" value="Unassembled WGS sequence"/>
</dbReference>
<sequence length="519" mass="55671">MNPLSGYGSQYPGQYGQYPYGPLSSALGLGGYGSQYAMGGLQGYGRQYGMMPGYGSQYGLGGMTSMYGYPYGMSGIGMNGMYGMNQMTMGGNGMMGPMMGGMNGMNPMMSGYGSQYGAMPYGQMMPAQTGFGTTGVGMNGISGYGMNQIRPEYTSPYVSSQFGLNGLQGQYSIGGGYPGYGIGSQYGISPLGGYGSQYGNQYGIYPYGQMSPAYGLQGYGGSPYALGGIQGYGSPYGQLSGYGSQYGLGGLQGYGNQYSTLPYYGTNGLTGVYGLTGLQGGVSRSCSLLSGCGIGERCNTCGIRCEQQCYGPQKSCPLVNLCSNSLSATATGVCECLPGFARNMNGQCVAQLSCQAFWLLFFLVVKPFVFIPEWAEYSPGSKLQLTFMDPVFQWGEKFSVAGPMLIGIPLYCGIILFLYHKTPAQRTRELKLTAQHDQHDQLIITYWADIVWVMYNGANAIVYMVFHKDIRHQMVNYLKLRRSRKAKDSSHSTTSAQVHPIGTKCKRPSLIGVLKGQFA</sequence>
<feature type="non-terminal residue" evidence="3">
    <location>
        <position position="1"/>
    </location>
</feature>
<comment type="caution">
    <text evidence="3">The sequence shown here is derived from an EMBL/GenBank/DDBJ whole genome shotgun (WGS) entry which is preliminary data.</text>
</comment>
<keyword evidence="4" id="KW-1185">Reference proteome</keyword>
<dbReference type="CDD" id="cd19941">
    <property type="entry name" value="TIL"/>
    <property type="match status" value="1"/>
</dbReference>
<keyword evidence="2" id="KW-0812">Transmembrane</keyword>
<evidence type="ECO:0000313" key="4">
    <source>
        <dbReference type="Proteomes" id="UP001177023"/>
    </source>
</evidence>
<dbReference type="InterPro" id="IPR036084">
    <property type="entry name" value="Ser_inhib-like_sf"/>
</dbReference>
<keyword evidence="2" id="KW-0472">Membrane</keyword>
<dbReference type="Gene3D" id="2.10.25.10">
    <property type="entry name" value="Laminin"/>
    <property type="match status" value="1"/>
</dbReference>
<dbReference type="GO" id="GO:0004867">
    <property type="term" value="F:serine-type endopeptidase inhibitor activity"/>
    <property type="evidence" value="ECO:0007669"/>
    <property type="project" value="UniProtKB-KW"/>
</dbReference>
<dbReference type="SUPFAM" id="SSF81321">
    <property type="entry name" value="Family A G protein-coupled receptor-like"/>
    <property type="match status" value="1"/>
</dbReference>
<feature type="transmembrane region" description="Helical" evidence="2">
    <location>
        <begin position="356"/>
        <end position="377"/>
    </location>
</feature>
<keyword evidence="1" id="KW-0722">Serine protease inhibitor</keyword>
<evidence type="ECO:0000256" key="1">
    <source>
        <dbReference type="ARBA" id="ARBA00022900"/>
    </source>
</evidence>
<proteinExistence type="predicted"/>
<feature type="transmembrane region" description="Helical" evidence="2">
    <location>
        <begin position="444"/>
        <end position="466"/>
    </location>
</feature>